<keyword evidence="2" id="KW-1185">Reference proteome</keyword>
<dbReference type="EMBL" id="CM034394">
    <property type="protein sequence ID" value="KAJ0179364.1"/>
    <property type="molecule type" value="Genomic_DNA"/>
</dbReference>
<proteinExistence type="predicted"/>
<reference evidence="1 2" key="1">
    <citation type="journal article" date="2021" name="Front. Genet.">
        <title>Chromosome-Level Genome Assembly Reveals Significant Gene Expansion in the Toll and IMD Signaling Pathways of Dendrolimus kikuchii.</title>
        <authorList>
            <person name="Zhou J."/>
            <person name="Wu P."/>
            <person name="Xiong Z."/>
            <person name="Liu N."/>
            <person name="Zhao N."/>
            <person name="Ji M."/>
            <person name="Qiu Y."/>
            <person name="Yang B."/>
        </authorList>
    </citation>
    <scope>NUCLEOTIDE SEQUENCE [LARGE SCALE GENOMIC DNA]</scope>
    <source>
        <strain evidence="1">Ann1</strain>
    </source>
</reference>
<accession>A0ACC1D6K8</accession>
<organism evidence="1 2">
    <name type="scientific">Dendrolimus kikuchii</name>
    <dbReference type="NCBI Taxonomy" id="765133"/>
    <lineage>
        <taxon>Eukaryota</taxon>
        <taxon>Metazoa</taxon>
        <taxon>Ecdysozoa</taxon>
        <taxon>Arthropoda</taxon>
        <taxon>Hexapoda</taxon>
        <taxon>Insecta</taxon>
        <taxon>Pterygota</taxon>
        <taxon>Neoptera</taxon>
        <taxon>Endopterygota</taxon>
        <taxon>Lepidoptera</taxon>
        <taxon>Glossata</taxon>
        <taxon>Ditrysia</taxon>
        <taxon>Bombycoidea</taxon>
        <taxon>Lasiocampidae</taxon>
        <taxon>Dendrolimus</taxon>
    </lineage>
</organism>
<name>A0ACC1D6K8_9NEOP</name>
<dbReference type="Proteomes" id="UP000824533">
    <property type="component" value="Linkage Group LG08"/>
</dbReference>
<protein>
    <submittedName>
        <fullName evidence="1">Uncharacterized protein</fullName>
    </submittedName>
</protein>
<evidence type="ECO:0000313" key="1">
    <source>
        <dbReference type="EMBL" id="KAJ0179364.1"/>
    </source>
</evidence>
<gene>
    <name evidence="1" type="ORF">K1T71_005076</name>
</gene>
<evidence type="ECO:0000313" key="2">
    <source>
        <dbReference type="Proteomes" id="UP000824533"/>
    </source>
</evidence>
<comment type="caution">
    <text evidence="1">The sequence shown here is derived from an EMBL/GenBank/DDBJ whole genome shotgun (WGS) entry which is preliminary data.</text>
</comment>
<sequence>MRTTGRDLLFLHPATTSGPRCGRRYLSHFIRDTHLRPQNANTGAVSTTACSITANMLVNKAVQFAVLTAAVLLESNTEAARTAAVKFCGRQLSEIMSRVCHAYNSPSWDVPTVVEQPGGSVRRKRQLGIADECCIIGCTWDQLSEYCSIVSYAYSDSPQENPDEHVIADRSAEQGSGVQGASKATPTSTPAAGLVKNAARAAPVVGTVSPLITWGRTLNTNLPLADRERYAYVVST</sequence>